<feature type="transmembrane region" description="Helical" evidence="13">
    <location>
        <begin position="452"/>
        <end position="477"/>
    </location>
</feature>
<dbReference type="EMBL" id="QOPD01000001">
    <property type="protein sequence ID" value="RCL39259.1"/>
    <property type="molecule type" value="Genomic_DNA"/>
</dbReference>
<dbReference type="InterPro" id="IPR001708">
    <property type="entry name" value="YidC/ALB3/OXA1/COX18"/>
</dbReference>
<dbReference type="CDD" id="cd20070">
    <property type="entry name" value="5TM_YidC_Alb3"/>
    <property type="match status" value="1"/>
</dbReference>
<reference evidence="16 17" key="1">
    <citation type="journal article" date="2018" name="Microbiome">
        <title>Fine metagenomic profile of the Mediterranean stratified and mixed water columns revealed by assembly and recruitment.</title>
        <authorList>
            <person name="Haro-Moreno J.M."/>
            <person name="Lopez-Perez M."/>
            <person name="De La Torre J.R."/>
            <person name="Picazo A."/>
            <person name="Camacho A."/>
            <person name="Rodriguez-Valera F."/>
        </authorList>
    </citation>
    <scope>NUCLEOTIDE SEQUENCE [LARGE SCALE GENOMIC DNA]</scope>
    <source>
        <strain evidence="16">MED-G83</strain>
    </source>
</reference>
<feature type="transmembrane region" description="Helical" evidence="13">
    <location>
        <begin position="284"/>
        <end position="302"/>
    </location>
</feature>
<dbReference type="Pfam" id="PF14849">
    <property type="entry name" value="YidC_periplas"/>
    <property type="match status" value="1"/>
</dbReference>
<feature type="domain" description="Membrane insertase YidC/Oxa/ALB C-terminal" evidence="14">
    <location>
        <begin position="308"/>
        <end position="490"/>
    </location>
</feature>
<keyword evidence="4 13" id="KW-0813">Transport</keyword>
<sequence>MFNPRVVFLALTFVFVLLLVFDWENINKENKLNTSLAVQTTDNQYQKISNGLLEVYVDQTDGSIKEVFLAEKNERKGLYKTRLMSDDELLTFYFKTSVSGFSPESYVLEELTPNGLVLVSEDSANNKLRKTFNLTDSYVLEIFDELELAVPSYGSISFFKTFYRNGQKSVDYGTSFSRDHLAFSTSEDAFKDESITFIKTKKEYLGHWVGHSQKHFVVSVFDKENMQKISMYPADSGGVYRFGFEEQVTSSSGEYLNKTSVFFGPKQKDVLEGVAPHFKYNLDLGFVFGVGEFFIVVMNFLYGFVQDWGVSIVLLTVLFKLALSPLQIMQIKSMVQMRKLQPKLQEIQQTYKNDQQKLGMEMMALYRKEKFNPAAGCLPLFAQLPIFIAMFWVTREAFEFRGESFLWIPDLAESDPLFIAPVLMGLMMYASQKMMPKPPQTQGMQAQIAQQMMVVFPPMITVIFLFMPAGVVIYSVVNMVLSIVPQVIIMGRVEPNTGGGGG</sequence>
<protein>
    <recommendedName>
        <fullName evidence="3 13">Membrane protein insertase YidC</fullName>
    </recommendedName>
    <alternativeName>
        <fullName evidence="12 13">Foldase YidC</fullName>
    </alternativeName>
    <alternativeName>
        <fullName evidence="11 13">Membrane integrase YidC</fullName>
    </alternativeName>
    <alternativeName>
        <fullName evidence="13">Membrane protein YidC</fullName>
    </alternativeName>
</protein>
<evidence type="ECO:0000259" key="15">
    <source>
        <dbReference type="Pfam" id="PF14849"/>
    </source>
</evidence>
<comment type="function">
    <text evidence="13">Required for the insertion and/or proper folding and/or complex formation of integral membrane proteins into the membrane. Involved in integration of membrane proteins that insert both dependently and independently of the Sec translocase complex, as well as at least some lipoproteins. Aids folding of multispanning membrane proteins.</text>
</comment>
<evidence type="ECO:0000256" key="10">
    <source>
        <dbReference type="ARBA" id="ARBA00023186"/>
    </source>
</evidence>
<dbReference type="NCBIfam" id="TIGR03593">
    <property type="entry name" value="yidC_nterm"/>
    <property type="match status" value="1"/>
</dbReference>
<dbReference type="InterPro" id="IPR028053">
    <property type="entry name" value="Membr_insert_YidC_N"/>
</dbReference>
<dbReference type="PRINTS" id="PR00701">
    <property type="entry name" value="60KDINNERMP"/>
</dbReference>
<evidence type="ECO:0000256" key="1">
    <source>
        <dbReference type="ARBA" id="ARBA00004429"/>
    </source>
</evidence>
<keyword evidence="5 13" id="KW-1003">Cell membrane</keyword>
<dbReference type="InterPro" id="IPR019998">
    <property type="entry name" value="Membr_insert_YidC"/>
</dbReference>
<dbReference type="Gene3D" id="2.70.98.90">
    <property type="match status" value="1"/>
</dbReference>
<comment type="subunit">
    <text evidence="13">Interacts with the Sec translocase complex via SecD. Specifically interacts with transmembrane segments of nascent integral membrane proteins during membrane integration.</text>
</comment>
<proteinExistence type="inferred from homology"/>
<evidence type="ECO:0000256" key="2">
    <source>
        <dbReference type="ARBA" id="ARBA00010527"/>
    </source>
</evidence>
<keyword evidence="6 13" id="KW-0812">Transmembrane</keyword>
<evidence type="ECO:0000256" key="4">
    <source>
        <dbReference type="ARBA" id="ARBA00022448"/>
    </source>
</evidence>
<evidence type="ECO:0000256" key="12">
    <source>
        <dbReference type="ARBA" id="ARBA00033342"/>
    </source>
</evidence>
<evidence type="ECO:0000256" key="9">
    <source>
        <dbReference type="ARBA" id="ARBA00023136"/>
    </source>
</evidence>
<dbReference type="NCBIfam" id="TIGR03592">
    <property type="entry name" value="yidC_oxa1_cterm"/>
    <property type="match status" value="1"/>
</dbReference>
<dbReference type="InterPro" id="IPR038221">
    <property type="entry name" value="YidC_periplasmic_sf"/>
</dbReference>
<evidence type="ECO:0000313" key="17">
    <source>
        <dbReference type="Proteomes" id="UP000252147"/>
    </source>
</evidence>
<dbReference type="Pfam" id="PF02096">
    <property type="entry name" value="60KD_IMP"/>
    <property type="match status" value="1"/>
</dbReference>
<evidence type="ECO:0000256" key="3">
    <source>
        <dbReference type="ARBA" id="ARBA00015325"/>
    </source>
</evidence>
<dbReference type="HAMAP" id="MF_01810">
    <property type="entry name" value="YidC_type1"/>
    <property type="match status" value="1"/>
</dbReference>
<accession>A0A368BPK7</accession>
<evidence type="ECO:0000256" key="8">
    <source>
        <dbReference type="ARBA" id="ARBA00022989"/>
    </source>
</evidence>
<dbReference type="PANTHER" id="PTHR12428">
    <property type="entry name" value="OXA1"/>
    <property type="match status" value="1"/>
</dbReference>
<evidence type="ECO:0000259" key="14">
    <source>
        <dbReference type="Pfam" id="PF02096"/>
    </source>
</evidence>
<keyword evidence="10 13" id="KW-0143">Chaperone</keyword>
<dbReference type="PANTHER" id="PTHR12428:SF65">
    <property type="entry name" value="CYTOCHROME C OXIDASE ASSEMBLY PROTEIN COX18, MITOCHONDRIAL"/>
    <property type="match status" value="1"/>
</dbReference>
<dbReference type="PRINTS" id="PR01900">
    <property type="entry name" value="YIDCPROTEIN"/>
</dbReference>
<evidence type="ECO:0000256" key="6">
    <source>
        <dbReference type="ARBA" id="ARBA00022692"/>
    </source>
</evidence>
<dbReference type="AlphaFoldDB" id="A0A368BPK7"/>
<feature type="transmembrane region" description="Helical" evidence="13">
    <location>
        <begin position="414"/>
        <end position="431"/>
    </location>
</feature>
<evidence type="ECO:0000256" key="7">
    <source>
        <dbReference type="ARBA" id="ARBA00022927"/>
    </source>
</evidence>
<keyword evidence="7 13" id="KW-0653">Protein transport</keyword>
<dbReference type="GO" id="GO:0032977">
    <property type="term" value="F:membrane insertase activity"/>
    <property type="evidence" value="ECO:0007669"/>
    <property type="project" value="InterPro"/>
</dbReference>
<dbReference type="GO" id="GO:0015031">
    <property type="term" value="P:protein transport"/>
    <property type="evidence" value="ECO:0007669"/>
    <property type="project" value="UniProtKB-KW"/>
</dbReference>
<feature type="domain" description="Membrane insertase YidC N-terminal" evidence="15">
    <location>
        <begin position="52"/>
        <end position="290"/>
    </location>
</feature>
<feature type="transmembrane region" description="Helical" evidence="13">
    <location>
        <begin position="371"/>
        <end position="394"/>
    </location>
</feature>
<feature type="transmembrane region" description="Helical" evidence="13">
    <location>
        <begin position="308"/>
        <end position="329"/>
    </location>
</feature>
<feature type="transmembrane region" description="Helical" evidence="13">
    <location>
        <begin position="6"/>
        <end position="23"/>
    </location>
</feature>
<dbReference type="InterPro" id="IPR028055">
    <property type="entry name" value="YidC/Oxa/ALB_C"/>
</dbReference>
<evidence type="ECO:0000256" key="5">
    <source>
        <dbReference type="ARBA" id="ARBA00022475"/>
    </source>
</evidence>
<keyword evidence="9 13" id="KW-0472">Membrane</keyword>
<gene>
    <name evidence="13 16" type="primary">yidC</name>
    <name evidence="16" type="ORF">DBW97_00600</name>
</gene>
<evidence type="ECO:0000313" key="16">
    <source>
        <dbReference type="EMBL" id="RCL39259.1"/>
    </source>
</evidence>
<name>A0A368BPK7_9GAMM</name>
<dbReference type="Proteomes" id="UP000252147">
    <property type="component" value="Unassembled WGS sequence"/>
</dbReference>
<comment type="similarity">
    <text evidence="2 13">Belongs to the OXA1/ALB3/YidC family. Type 1 subfamily.</text>
</comment>
<evidence type="ECO:0000256" key="13">
    <source>
        <dbReference type="HAMAP-Rule" id="MF_01810"/>
    </source>
</evidence>
<comment type="subcellular location">
    <subcellularLocation>
        <location evidence="1">Cell inner membrane</location>
        <topology evidence="1">Multi-pass membrane protein</topology>
    </subcellularLocation>
    <subcellularLocation>
        <location evidence="13">Cell membrane</location>
        <topology evidence="13">Multi-pass membrane protein</topology>
    </subcellularLocation>
</comment>
<dbReference type="GO" id="GO:0005886">
    <property type="term" value="C:plasma membrane"/>
    <property type="evidence" value="ECO:0007669"/>
    <property type="project" value="UniProtKB-SubCell"/>
</dbReference>
<dbReference type="GO" id="GO:0051205">
    <property type="term" value="P:protein insertion into membrane"/>
    <property type="evidence" value="ECO:0007669"/>
    <property type="project" value="TreeGrafter"/>
</dbReference>
<organism evidence="16 17">
    <name type="scientific">SAR86 cluster bacterium</name>
    <dbReference type="NCBI Taxonomy" id="2030880"/>
    <lineage>
        <taxon>Bacteria</taxon>
        <taxon>Pseudomonadati</taxon>
        <taxon>Pseudomonadota</taxon>
        <taxon>Gammaproteobacteria</taxon>
        <taxon>SAR86 cluster</taxon>
    </lineage>
</organism>
<evidence type="ECO:0000256" key="11">
    <source>
        <dbReference type="ARBA" id="ARBA00033245"/>
    </source>
</evidence>
<dbReference type="InterPro" id="IPR047196">
    <property type="entry name" value="YidC_ALB_C"/>
</dbReference>
<keyword evidence="8 13" id="KW-1133">Transmembrane helix</keyword>
<comment type="caution">
    <text evidence="16">The sequence shown here is derived from an EMBL/GenBank/DDBJ whole genome shotgun (WGS) entry which is preliminary data.</text>
</comment>